<dbReference type="AlphaFoldDB" id="A0A9P0H2R9"/>
<dbReference type="InterPro" id="IPR016187">
    <property type="entry name" value="CTDL_fold"/>
</dbReference>
<evidence type="ECO:0000256" key="1">
    <source>
        <dbReference type="SAM" id="MobiDB-lite"/>
    </source>
</evidence>
<dbReference type="PROSITE" id="PS50041">
    <property type="entry name" value="C_TYPE_LECTIN_2"/>
    <property type="match status" value="1"/>
</dbReference>
<dbReference type="InterPro" id="IPR001304">
    <property type="entry name" value="C-type_lectin-like"/>
</dbReference>
<keyword evidence="4" id="KW-1185">Reference proteome</keyword>
<dbReference type="OrthoDB" id="5858677at2759"/>
<name>A0A9P0H2R9_NEZVI</name>
<dbReference type="CDD" id="cd00037">
    <property type="entry name" value="CLECT"/>
    <property type="match status" value="1"/>
</dbReference>
<dbReference type="InterPro" id="IPR016186">
    <property type="entry name" value="C-type_lectin-like/link_sf"/>
</dbReference>
<dbReference type="Proteomes" id="UP001152798">
    <property type="component" value="Chromosome 3"/>
</dbReference>
<accession>A0A9P0H2R9</accession>
<gene>
    <name evidence="3" type="ORF">NEZAVI_LOCUS5663</name>
</gene>
<evidence type="ECO:0000259" key="2">
    <source>
        <dbReference type="PROSITE" id="PS50041"/>
    </source>
</evidence>
<dbReference type="SUPFAM" id="SSF56436">
    <property type="entry name" value="C-type lectin-like"/>
    <property type="match status" value="1"/>
</dbReference>
<reference evidence="3" key="1">
    <citation type="submission" date="2022-01" db="EMBL/GenBank/DDBJ databases">
        <authorList>
            <person name="King R."/>
        </authorList>
    </citation>
    <scope>NUCLEOTIDE SEQUENCE</scope>
</reference>
<organism evidence="3 4">
    <name type="scientific">Nezara viridula</name>
    <name type="common">Southern green stink bug</name>
    <name type="synonym">Cimex viridulus</name>
    <dbReference type="NCBI Taxonomy" id="85310"/>
    <lineage>
        <taxon>Eukaryota</taxon>
        <taxon>Metazoa</taxon>
        <taxon>Ecdysozoa</taxon>
        <taxon>Arthropoda</taxon>
        <taxon>Hexapoda</taxon>
        <taxon>Insecta</taxon>
        <taxon>Pterygota</taxon>
        <taxon>Neoptera</taxon>
        <taxon>Paraneoptera</taxon>
        <taxon>Hemiptera</taxon>
        <taxon>Heteroptera</taxon>
        <taxon>Panheteroptera</taxon>
        <taxon>Pentatomomorpha</taxon>
        <taxon>Pentatomoidea</taxon>
        <taxon>Pentatomidae</taxon>
        <taxon>Pentatominae</taxon>
        <taxon>Nezara</taxon>
    </lineage>
</organism>
<evidence type="ECO:0000313" key="3">
    <source>
        <dbReference type="EMBL" id="CAH1395368.1"/>
    </source>
</evidence>
<feature type="region of interest" description="Disordered" evidence="1">
    <location>
        <begin position="158"/>
        <end position="187"/>
    </location>
</feature>
<sequence length="390" mass="42711">MAHVDSAKEFDAARAYLKELDVTNFVWTGLKRTKSSEPFLWPESKEMSEPEGRWAVEVPKMEEALCAATDPSADFRWQPLPCSGPTVAAFICQMNVPIWAQNENGCMLTSLPSLTVTFLPEQGAVELISDCGLEGTRRIACKGQANRDEMIRQLACESSTEATQFETSEETQQTRHRRGSEATTPTSVVPNATQEMTVSEEVSTTTEAVTTIATTLPTKSPTVVTQITSTETPTSGPGQMEVAVEIKEAGSKVAIKRTLSSKPIPPSLKGNSPFIEEVKNNTEETVPLESHEALGEADVTSSVSPGTHPEMEEYKKNAQDSGEDHDTVDQTDTTEHTTDGGQQTTLQIMEAADQPMSDDPEPPERPNRGRLLIHPQHHSFYAYFLNRVLG</sequence>
<evidence type="ECO:0000313" key="4">
    <source>
        <dbReference type="Proteomes" id="UP001152798"/>
    </source>
</evidence>
<dbReference type="Gene3D" id="3.10.100.10">
    <property type="entry name" value="Mannose-Binding Protein A, subunit A"/>
    <property type="match status" value="1"/>
</dbReference>
<feature type="compositionally biased region" description="Basic and acidic residues" evidence="1">
    <location>
        <begin position="309"/>
        <end position="338"/>
    </location>
</feature>
<feature type="region of interest" description="Disordered" evidence="1">
    <location>
        <begin position="281"/>
        <end position="371"/>
    </location>
</feature>
<protein>
    <recommendedName>
        <fullName evidence="2">C-type lectin domain-containing protein</fullName>
    </recommendedName>
</protein>
<dbReference type="EMBL" id="OV725079">
    <property type="protein sequence ID" value="CAH1395368.1"/>
    <property type="molecule type" value="Genomic_DNA"/>
</dbReference>
<proteinExistence type="predicted"/>
<feature type="domain" description="C-type lectin" evidence="2">
    <location>
        <begin position="1"/>
        <end position="83"/>
    </location>
</feature>